<keyword evidence="4" id="KW-0862">Zinc</keyword>
<dbReference type="PROSITE" id="PS50012">
    <property type="entry name" value="RCC1_3"/>
    <property type="match status" value="6"/>
</dbReference>
<feature type="repeat" description="RCC1" evidence="6">
    <location>
        <begin position="383"/>
        <end position="434"/>
    </location>
</feature>
<dbReference type="SUPFAM" id="SSF50729">
    <property type="entry name" value="PH domain-like"/>
    <property type="match status" value="1"/>
</dbReference>
<keyword evidence="3 5" id="KW-0863">Zinc-finger</keyword>
<dbReference type="Pfam" id="PF08381">
    <property type="entry name" value="BRX"/>
    <property type="match status" value="1"/>
</dbReference>
<organism evidence="10 11">
    <name type="scientific">Tagetes erecta</name>
    <name type="common">African marigold</name>
    <dbReference type="NCBI Taxonomy" id="13708"/>
    <lineage>
        <taxon>Eukaryota</taxon>
        <taxon>Viridiplantae</taxon>
        <taxon>Streptophyta</taxon>
        <taxon>Embryophyta</taxon>
        <taxon>Tracheophyta</taxon>
        <taxon>Spermatophyta</taxon>
        <taxon>Magnoliopsida</taxon>
        <taxon>eudicotyledons</taxon>
        <taxon>Gunneridae</taxon>
        <taxon>Pentapetalae</taxon>
        <taxon>asterids</taxon>
        <taxon>campanulids</taxon>
        <taxon>Asterales</taxon>
        <taxon>Asteraceae</taxon>
        <taxon>Asteroideae</taxon>
        <taxon>Heliantheae alliance</taxon>
        <taxon>Tageteae</taxon>
        <taxon>Tagetes</taxon>
    </lineage>
</organism>
<evidence type="ECO:0000256" key="5">
    <source>
        <dbReference type="PROSITE-ProRule" id="PRU00091"/>
    </source>
</evidence>
<feature type="domain" description="FYVE-type" evidence="8">
    <location>
        <begin position="603"/>
        <end position="665"/>
    </location>
</feature>
<name>A0AAD8LDU3_TARER</name>
<dbReference type="InterPro" id="IPR001849">
    <property type="entry name" value="PH_domain"/>
</dbReference>
<dbReference type="SUPFAM" id="SSF50985">
    <property type="entry name" value="RCC1/BLIP-II"/>
    <property type="match status" value="1"/>
</dbReference>
<feature type="repeat" description="RCC1" evidence="6">
    <location>
        <begin position="494"/>
        <end position="545"/>
    </location>
</feature>
<dbReference type="Pfam" id="PF16457">
    <property type="entry name" value="PH_12"/>
    <property type="match status" value="1"/>
</dbReference>
<keyword evidence="1" id="KW-0479">Metal-binding</keyword>
<dbReference type="AlphaFoldDB" id="A0AAD8LDU3"/>
<dbReference type="InterPro" id="IPR051210">
    <property type="entry name" value="Ub_ligase/GEF_domain"/>
</dbReference>
<dbReference type="InterPro" id="IPR000306">
    <property type="entry name" value="Znf_FYVE"/>
</dbReference>
<dbReference type="InterPro" id="IPR017455">
    <property type="entry name" value="Znf_FYVE-rel"/>
</dbReference>
<dbReference type="InterPro" id="IPR011011">
    <property type="entry name" value="Znf_FYVE_PHD"/>
</dbReference>
<evidence type="ECO:0000256" key="3">
    <source>
        <dbReference type="ARBA" id="ARBA00022771"/>
    </source>
</evidence>
<keyword evidence="2" id="KW-0677">Repeat</keyword>
<dbReference type="InterPro" id="IPR058923">
    <property type="entry name" value="RCC1-like_dom"/>
</dbReference>
<dbReference type="PROSITE" id="PS51514">
    <property type="entry name" value="BRX"/>
    <property type="match status" value="1"/>
</dbReference>
<protein>
    <submittedName>
        <fullName evidence="10">Uncharacterized protein</fullName>
    </submittedName>
</protein>
<evidence type="ECO:0000256" key="6">
    <source>
        <dbReference type="PROSITE-ProRule" id="PRU00235"/>
    </source>
</evidence>
<gene>
    <name evidence="10" type="ORF">QVD17_05104</name>
</gene>
<evidence type="ECO:0000256" key="2">
    <source>
        <dbReference type="ARBA" id="ARBA00022737"/>
    </source>
</evidence>
<dbReference type="Gene3D" id="2.30.29.30">
    <property type="entry name" value="Pleckstrin-homology domain (PH domain)/Phosphotyrosine-binding domain (PTB)"/>
    <property type="match status" value="1"/>
</dbReference>
<dbReference type="Pfam" id="PF01363">
    <property type="entry name" value="FYVE"/>
    <property type="match status" value="1"/>
</dbReference>
<dbReference type="SUPFAM" id="SSF57903">
    <property type="entry name" value="FYVE/PHD zinc finger"/>
    <property type="match status" value="1"/>
</dbReference>
<dbReference type="PANTHER" id="PTHR22870">
    <property type="entry name" value="REGULATOR OF CHROMOSOME CONDENSATION"/>
    <property type="match status" value="1"/>
</dbReference>
<dbReference type="Gene3D" id="3.30.40.10">
    <property type="entry name" value="Zinc/RING finger domain, C3HC4 (zinc finger)"/>
    <property type="match status" value="1"/>
</dbReference>
<dbReference type="InterPro" id="IPR013083">
    <property type="entry name" value="Znf_RING/FYVE/PHD"/>
</dbReference>
<feature type="repeat" description="RCC1" evidence="6">
    <location>
        <begin position="442"/>
        <end position="493"/>
    </location>
</feature>
<dbReference type="Gene3D" id="2.130.10.30">
    <property type="entry name" value="Regulator of chromosome condensation 1/beta-lactamase-inhibitor protein II"/>
    <property type="match status" value="3"/>
</dbReference>
<dbReference type="PANTHER" id="PTHR22870:SF350">
    <property type="entry name" value="F12P19.9 PROTEIN"/>
    <property type="match status" value="1"/>
</dbReference>
<dbReference type="PROSITE" id="PS00626">
    <property type="entry name" value="RCC1_2"/>
    <property type="match status" value="1"/>
</dbReference>
<accession>A0AAD8LDU3</accession>
<evidence type="ECO:0000313" key="11">
    <source>
        <dbReference type="Proteomes" id="UP001229421"/>
    </source>
</evidence>
<evidence type="ECO:0000256" key="4">
    <source>
        <dbReference type="ARBA" id="ARBA00022833"/>
    </source>
</evidence>
<sequence>MAERLQSLTPFDRALEQAIVSLKKGAYILKYGRRSKPKLCPFRLSNDERTLIWFSGKEEQQLQLSSVTSIIRGHPTRKLQPERACHSFSMVYMKNQTQCSLDLICKDKDQADSWFLGLKALISKCQRFRHLEHQKQAQSCINSPTSFIRRKYNLGFQKETTKMAQVGSICASPGLIPSVSDRCFSDGLSFSSDSFYSRSSLSSVHNLNDCVVPHSPFINHEEMENTSKMAGRFLQPALELSPDVFMWGQGFDNGEDALLPKVLDSISMLDAIKISLAGNHAVLVTKQGEVFCWGEGNPGRVGQTISCPKEVETLNRVHVKFVSCSEYQTCAVTVSGELYTWGENCPGQSSRWGPRRVSGVLDGIRVSNVACGEWHTAIVSTSGELFTFGDGTFGVLGHGDCQSVSEPKQVESLKGMRVKSVACGTWHTAAVVGVMKSSTPAGKLFTWGDGDKGRLGHGTPETIDKPTQVMQLNDHEFLQVSCGRMLTVALTTTGLVYTIGSSVHGQLGNPQARDNSITLVQGKLKFEFVREIASGAYHVTVLTSKGNVYSWGKGANGQLGVGDTEDRSSPTLVESLRHRKVQSISCGSNSTAAICVQKSITFGMDHSACRECNKEFGFMKKKYKCYNCGFSFCSMCSGNKSKNACLASGESKSVRVCDSCNKSLSGQALIKTVSGETGEKSQVVSGRGLGLGFGHESGSILKNRGPRWGQVLSPASFRKQCKEESLSCISTRANDNQQNTNLDSTVKRKGAKDVIKALTSRLHSMSPRAFMRKARGDTPKHVPSSSVHVPCHTSIGGGNTSGLEEQIIKETVSDKNEVKQNAEWIEQYRPGVYITFVMLPTGQKGIKRVRFSRKAFREREAERWWEENQQKVYDTYNVDGYINSF</sequence>
<proteinExistence type="predicted"/>
<comment type="caution">
    <text evidence="10">The sequence shown here is derived from an EMBL/GenBank/DDBJ whole genome shotgun (WGS) entry which is preliminary data.</text>
</comment>
<evidence type="ECO:0000313" key="10">
    <source>
        <dbReference type="EMBL" id="KAK1439288.1"/>
    </source>
</evidence>
<feature type="domain" description="BRX" evidence="9">
    <location>
        <begin position="822"/>
        <end position="877"/>
    </location>
</feature>
<feature type="repeat" description="RCC1" evidence="6">
    <location>
        <begin position="288"/>
        <end position="335"/>
    </location>
</feature>
<dbReference type="PROSITE" id="PS50178">
    <property type="entry name" value="ZF_FYVE"/>
    <property type="match status" value="1"/>
</dbReference>
<dbReference type="Pfam" id="PF25390">
    <property type="entry name" value="WD40_RLD"/>
    <property type="match status" value="1"/>
</dbReference>
<dbReference type="Proteomes" id="UP001229421">
    <property type="component" value="Unassembled WGS sequence"/>
</dbReference>
<evidence type="ECO:0000256" key="7">
    <source>
        <dbReference type="SAM" id="MobiDB-lite"/>
    </source>
</evidence>
<evidence type="ECO:0000259" key="8">
    <source>
        <dbReference type="PROSITE" id="PS50178"/>
    </source>
</evidence>
<feature type="region of interest" description="Disordered" evidence="7">
    <location>
        <begin position="775"/>
        <end position="796"/>
    </location>
</feature>
<feature type="repeat" description="RCC1" evidence="6">
    <location>
        <begin position="546"/>
        <end position="597"/>
    </location>
</feature>
<feature type="repeat" description="RCC1" evidence="6">
    <location>
        <begin position="336"/>
        <end position="382"/>
    </location>
</feature>
<dbReference type="InterPro" id="IPR013591">
    <property type="entry name" value="Brevis_radix_dom"/>
</dbReference>
<dbReference type="InterPro" id="IPR000408">
    <property type="entry name" value="Reg_chr_condens"/>
</dbReference>
<evidence type="ECO:0000259" key="9">
    <source>
        <dbReference type="PROSITE" id="PS51514"/>
    </source>
</evidence>
<dbReference type="PRINTS" id="PR00633">
    <property type="entry name" value="RCCNDNSATION"/>
</dbReference>
<reference evidence="10" key="1">
    <citation type="journal article" date="2023" name="bioRxiv">
        <title>Improved chromosome-level genome assembly for marigold (Tagetes erecta).</title>
        <authorList>
            <person name="Jiang F."/>
            <person name="Yuan L."/>
            <person name="Wang S."/>
            <person name="Wang H."/>
            <person name="Xu D."/>
            <person name="Wang A."/>
            <person name="Fan W."/>
        </authorList>
    </citation>
    <scope>NUCLEOTIDE SEQUENCE</scope>
    <source>
        <strain evidence="10">WSJ</strain>
        <tissue evidence="10">Leaf</tissue>
    </source>
</reference>
<dbReference type="SMART" id="SM00064">
    <property type="entry name" value="FYVE"/>
    <property type="match status" value="1"/>
</dbReference>
<dbReference type="EMBL" id="JAUHHV010000001">
    <property type="protein sequence ID" value="KAK1439288.1"/>
    <property type="molecule type" value="Genomic_DNA"/>
</dbReference>
<dbReference type="InterPro" id="IPR011993">
    <property type="entry name" value="PH-like_dom_sf"/>
</dbReference>
<dbReference type="GO" id="GO:0008270">
    <property type="term" value="F:zinc ion binding"/>
    <property type="evidence" value="ECO:0007669"/>
    <property type="project" value="UniProtKB-KW"/>
</dbReference>
<keyword evidence="11" id="KW-1185">Reference proteome</keyword>
<evidence type="ECO:0000256" key="1">
    <source>
        <dbReference type="ARBA" id="ARBA00022723"/>
    </source>
</evidence>
<dbReference type="InterPro" id="IPR009091">
    <property type="entry name" value="RCC1/BLIP-II"/>
</dbReference>
<dbReference type="CDD" id="cd13365">
    <property type="entry name" value="PH_PLC_plant-like"/>
    <property type="match status" value="1"/>
</dbReference>